<evidence type="ECO:0000256" key="2">
    <source>
        <dbReference type="ARBA" id="ARBA00010617"/>
    </source>
</evidence>
<evidence type="ECO:0000256" key="1">
    <source>
        <dbReference type="ARBA" id="ARBA00004586"/>
    </source>
</evidence>
<dbReference type="AlphaFoldDB" id="A0A015L390"/>
<dbReference type="HOGENOM" id="CLU_001570_12_0_1"/>
<evidence type="ECO:0000256" key="7">
    <source>
        <dbReference type="PIRSR" id="PIRSR602401-1"/>
    </source>
</evidence>
<comment type="similarity">
    <text evidence="2 8">Belongs to the cytochrome P450 family.</text>
</comment>
<dbReference type="PANTHER" id="PTHR24291:SF189">
    <property type="entry name" value="CYTOCHROME P450 4C3-RELATED"/>
    <property type="match status" value="1"/>
</dbReference>
<proteinExistence type="inferred from homology"/>
<dbReference type="GO" id="GO:0032259">
    <property type="term" value="P:methylation"/>
    <property type="evidence" value="ECO:0007669"/>
    <property type="project" value="UniProtKB-KW"/>
</dbReference>
<dbReference type="Pfam" id="PF00067">
    <property type="entry name" value="p450"/>
    <property type="match status" value="1"/>
</dbReference>
<dbReference type="GO" id="GO:0005506">
    <property type="term" value="F:iron ion binding"/>
    <property type="evidence" value="ECO:0007669"/>
    <property type="project" value="InterPro"/>
</dbReference>
<evidence type="ECO:0000313" key="10">
    <source>
        <dbReference type="Proteomes" id="UP000022910"/>
    </source>
</evidence>
<dbReference type="EMBL" id="JEMT01018201">
    <property type="protein sequence ID" value="EXX66891.1"/>
    <property type="molecule type" value="Genomic_DNA"/>
</dbReference>
<keyword evidence="7 8" id="KW-0349">Heme</keyword>
<dbReference type="GO" id="GO:0020037">
    <property type="term" value="F:heme binding"/>
    <property type="evidence" value="ECO:0007669"/>
    <property type="project" value="InterPro"/>
</dbReference>
<dbReference type="InterPro" id="IPR050196">
    <property type="entry name" value="Cytochrome_P450_Monoox"/>
</dbReference>
<dbReference type="InterPro" id="IPR002401">
    <property type="entry name" value="Cyt_P450_E_grp-I"/>
</dbReference>
<dbReference type="STRING" id="1432141.A0A015L390"/>
<dbReference type="GO" id="GO:0016705">
    <property type="term" value="F:oxidoreductase activity, acting on paired donors, with incorporation or reduction of molecular oxygen"/>
    <property type="evidence" value="ECO:0007669"/>
    <property type="project" value="InterPro"/>
</dbReference>
<evidence type="ECO:0000256" key="8">
    <source>
        <dbReference type="RuleBase" id="RU000461"/>
    </source>
</evidence>
<keyword evidence="6" id="KW-0472">Membrane</keyword>
<comment type="caution">
    <text evidence="9">The sequence shown here is derived from an EMBL/GenBank/DDBJ whole genome shotgun (WGS) entry which is preliminary data.</text>
</comment>
<dbReference type="PRINTS" id="PR00463">
    <property type="entry name" value="EP450I"/>
</dbReference>
<keyword evidence="8" id="KW-0503">Monooxygenase</keyword>
<protein>
    <submittedName>
        <fullName evidence="9">Sterol 14-demethylase</fullName>
    </submittedName>
</protein>
<keyword evidence="3 7" id="KW-0479">Metal-binding</keyword>
<dbReference type="InterPro" id="IPR001128">
    <property type="entry name" value="Cyt_P450"/>
</dbReference>
<comment type="subcellular location">
    <subcellularLocation>
        <location evidence="1">Endoplasmic reticulum membrane</location>
    </subcellularLocation>
</comment>
<reference evidence="9 10" key="1">
    <citation type="submission" date="2014-02" db="EMBL/GenBank/DDBJ databases">
        <title>Single nucleus genome sequencing reveals high similarity among nuclei of an endomycorrhizal fungus.</title>
        <authorList>
            <person name="Lin K."/>
            <person name="Geurts R."/>
            <person name="Zhang Z."/>
            <person name="Limpens E."/>
            <person name="Saunders D.G."/>
            <person name="Mu D."/>
            <person name="Pang E."/>
            <person name="Cao H."/>
            <person name="Cha H."/>
            <person name="Lin T."/>
            <person name="Zhou Q."/>
            <person name="Shang Y."/>
            <person name="Li Y."/>
            <person name="Ivanov S."/>
            <person name="Sharma T."/>
            <person name="Velzen R.V."/>
            <person name="Ruijter N.D."/>
            <person name="Aanen D.K."/>
            <person name="Win J."/>
            <person name="Kamoun S."/>
            <person name="Bisseling T."/>
            <person name="Huang S."/>
        </authorList>
    </citation>
    <scope>NUCLEOTIDE SEQUENCE [LARGE SCALE GENOMIC DNA]</scope>
    <source>
        <strain evidence="10">DAOM197198w</strain>
    </source>
</reference>
<dbReference type="InterPro" id="IPR017972">
    <property type="entry name" value="Cyt_P450_CS"/>
</dbReference>
<dbReference type="PRINTS" id="PR00385">
    <property type="entry name" value="P450"/>
</dbReference>
<accession>A0A015L390</accession>
<dbReference type="GO" id="GO:0005789">
    <property type="term" value="C:endoplasmic reticulum membrane"/>
    <property type="evidence" value="ECO:0007669"/>
    <property type="project" value="UniProtKB-SubCell"/>
</dbReference>
<keyword evidence="9" id="KW-0808">Transferase</keyword>
<evidence type="ECO:0000256" key="5">
    <source>
        <dbReference type="ARBA" id="ARBA00023004"/>
    </source>
</evidence>
<keyword evidence="9" id="KW-0489">Methyltransferase</keyword>
<evidence type="ECO:0000313" key="9">
    <source>
        <dbReference type="EMBL" id="EXX66891.1"/>
    </source>
</evidence>
<dbReference type="PANTHER" id="PTHR24291">
    <property type="entry name" value="CYTOCHROME P450 FAMILY 4"/>
    <property type="match status" value="1"/>
</dbReference>
<comment type="cofactor">
    <cofactor evidence="7">
        <name>heme</name>
        <dbReference type="ChEBI" id="CHEBI:30413"/>
    </cofactor>
</comment>
<name>A0A015L390_RHIIW</name>
<dbReference type="SUPFAM" id="SSF48264">
    <property type="entry name" value="Cytochrome P450"/>
    <property type="match status" value="1"/>
</dbReference>
<gene>
    <name evidence="9" type="ORF">RirG_119450</name>
</gene>
<evidence type="ECO:0000256" key="3">
    <source>
        <dbReference type="ARBA" id="ARBA00022723"/>
    </source>
</evidence>
<dbReference type="GO" id="GO:0004497">
    <property type="term" value="F:monooxygenase activity"/>
    <property type="evidence" value="ECO:0007669"/>
    <property type="project" value="UniProtKB-KW"/>
</dbReference>
<sequence length="518" mass="61238">MLMTYVAYYYYKYFTRINSLPGPFPFPFVGNLPQILWFKGNIITFYDYCYEKYGGIYEFYSVNMRSIILCREKYLENILSKNTHAMKYPKCEGTEELGLYGKGLTFNNNYKSWMFNNHFFNQAILSPKFTNEAIKQTNKLFNELESYWIKLFLKEEIIREHKNKLDFSEWVYHYTNDFIIKLLTGKRSYSMAAYFDTLSDEKTDYPSAIVEDSVRLFEALRRLVMGYSVFFVVPSFIRHNVPFVRKKADEIKQTFNYVNQRLDELIKNRRQEIEYTPLNESLSYDMLTSMIIKNTIRDNNYIETGEAMRSMTDAEICLSIQEAISGGTFKTGNLLSFIVYYIVCNPDVKKKMLKEIDNVFQGDKRRPITKDDFYSLNYCEAIVKETARIIPVVHSFTRYIDKPNKTGEYHWPADSLFLIYSKAIHNNDEYWEEPNKFNPDRWMVENFEPKKNSFLMFGGGLRLCPGRKLSMTGIVCLMALMFRKYEINLVDMNNPIKITSDGSIIKCLNLIVEIRPRN</sequence>
<dbReference type="InterPro" id="IPR036396">
    <property type="entry name" value="Cyt_P450_sf"/>
</dbReference>
<evidence type="ECO:0000256" key="6">
    <source>
        <dbReference type="ARBA" id="ARBA00023136"/>
    </source>
</evidence>
<dbReference type="PROSITE" id="PS00086">
    <property type="entry name" value="CYTOCHROME_P450"/>
    <property type="match status" value="1"/>
</dbReference>
<dbReference type="Proteomes" id="UP000022910">
    <property type="component" value="Unassembled WGS sequence"/>
</dbReference>
<evidence type="ECO:0000256" key="4">
    <source>
        <dbReference type="ARBA" id="ARBA00022824"/>
    </source>
</evidence>
<dbReference type="GO" id="GO:0008168">
    <property type="term" value="F:methyltransferase activity"/>
    <property type="evidence" value="ECO:0007669"/>
    <property type="project" value="UniProtKB-KW"/>
</dbReference>
<feature type="binding site" description="axial binding residue" evidence="7">
    <location>
        <position position="464"/>
    </location>
    <ligand>
        <name>heme</name>
        <dbReference type="ChEBI" id="CHEBI:30413"/>
    </ligand>
    <ligandPart>
        <name>Fe</name>
        <dbReference type="ChEBI" id="CHEBI:18248"/>
    </ligandPart>
</feature>
<keyword evidence="10" id="KW-1185">Reference proteome</keyword>
<organism evidence="9 10">
    <name type="scientific">Rhizophagus irregularis (strain DAOM 197198w)</name>
    <name type="common">Glomus intraradices</name>
    <dbReference type="NCBI Taxonomy" id="1432141"/>
    <lineage>
        <taxon>Eukaryota</taxon>
        <taxon>Fungi</taxon>
        <taxon>Fungi incertae sedis</taxon>
        <taxon>Mucoromycota</taxon>
        <taxon>Glomeromycotina</taxon>
        <taxon>Glomeromycetes</taxon>
        <taxon>Glomerales</taxon>
        <taxon>Glomeraceae</taxon>
        <taxon>Rhizophagus</taxon>
    </lineage>
</organism>
<keyword evidence="4" id="KW-0256">Endoplasmic reticulum</keyword>
<keyword evidence="8" id="KW-0560">Oxidoreductase</keyword>
<dbReference type="Gene3D" id="1.10.630.10">
    <property type="entry name" value="Cytochrome P450"/>
    <property type="match status" value="1"/>
</dbReference>
<keyword evidence="5 7" id="KW-0408">Iron</keyword>